<evidence type="ECO:0000313" key="2">
    <source>
        <dbReference type="Proteomes" id="UP000539953"/>
    </source>
</evidence>
<gene>
    <name evidence="1" type="ORF">HNQ47_001483</name>
</gene>
<dbReference type="EMBL" id="JACHHK010000005">
    <property type="protein sequence ID" value="MBB5183461.1"/>
    <property type="molecule type" value="Genomic_DNA"/>
</dbReference>
<dbReference type="SUPFAM" id="SSF47413">
    <property type="entry name" value="lambda repressor-like DNA-binding domains"/>
    <property type="match status" value="1"/>
</dbReference>
<dbReference type="RefSeq" id="WP_183328752.1">
    <property type="nucleotide sequence ID" value="NZ_JACHHK010000005.1"/>
</dbReference>
<organism evidence="1 2">
    <name type="scientific">Catenisphaera adipataccumulans</name>
    <dbReference type="NCBI Taxonomy" id="700500"/>
    <lineage>
        <taxon>Bacteria</taxon>
        <taxon>Bacillati</taxon>
        <taxon>Bacillota</taxon>
        <taxon>Erysipelotrichia</taxon>
        <taxon>Erysipelotrichales</taxon>
        <taxon>Erysipelotrichaceae</taxon>
        <taxon>Catenisphaera</taxon>
    </lineage>
</organism>
<keyword evidence="2" id="KW-1185">Reference proteome</keyword>
<comment type="caution">
    <text evidence="1">The sequence shown here is derived from an EMBL/GenBank/DDBJ whole genome shotgun (WGS) entry which is preliminary data.</text>
</comment>
<name>A0A7W8FWN6_9FIRM</name>
<evidence type="ECO:0000313" key="1">
    <source>
        <dbReference type="EMBL" id="MBB5183461.1"/>
    </source>
</evidence>
<sequence length="156" mass="18349">MELESIDRMIQQWNVYYGAINRLDVLRWLMHGRDMSWRDVSRASGLHYQTLMKIAGGQRGGSDATWQALFDAMQITDQEQIILGYPTLYERLKGSRPSAEVYVLYTIFDGFPFFYDFTDQKPETELSLHLKWEEAEALFRKQNPERIIKNGKNFTP</sequence>
<dbReference type="GO" id="GO:0003677">
    <property type="term" value="F:DNA binding"/>
    <property type="evidence" value="ECO:0007669"/>
    <property type="project" value="InterPro"/>
</dbReference>
<accession>A0A7W8FWN6</accession>
<proteinExistence type="predicted"/>
<dbReference type="Proteomes" id="UP000539953">
    <property type="component" value="Unassembled WGS sequence"/>
</dbReference>
<reference evidence="1 2" key="1">
    <citation type="submission" date="2020-08" db="EMBL/GenBank/DDBJ databases">
        <title>Genomic Encyclopedia of Type Strains, Phase IV (KMG-IV): sequencing the most valuable type-strain genomes for metagenomic binning, comparative biology and taxonomic classification.</title>
        <authorList>
            <person name="Goeker M."/>
        </authorList>
    </citation>
    <scope>NUCLEOTIDE SEQUENCE [LARGE SCALE GENOMIC DNA]</scope>
    <source>
        <strain evidence="1 2">DSM 25799</strain>
    </source>
</reference>
<protein>
    <submittedName>
        <fullName evidence="1">Uncharacterized protein</fullName>
    </submittedName>
</protein>
<dbReference type="InterPro" id="IPR010982">
    <property type="entry name" value="Lambda_DNA-bd_dom_sf"/>
</dbReference>
<dbReference type="AlphaFoldDB" id="A0A7W8FWN6"/>